<evidence type="ECO:0000256" key="4">
    <source>
        <dbReference type="ARBA" id="ARBA00023136"/>
    </source>
</evidence>
<comment type="subcellular location">
    <subcellularLocation>
        <location evidence="1">Endomembrane system</location>
        <topology evidence="1">Multi-pass membrane protein</topology>
    </subcellularLocation>
</comment>
<dbReference type="Pfam" id="PF04191">
    <property type="entry name" value="PEMT"/>
    <property type="match status" value="1"/>
</dbReference>
<sequence>MSIRSGAAARAYFAVQAAAGALWWVGVFTAPAVRLATLGDLDPVTVAAFDLPLFVAASLIVALGGRWAAWIAVPWTLLVAVGMTGYATLTGLAGWGAIAMLAAAVGSIGAAVLLRCGRLPTERLLVGPFAFREAERAPERRNVARTARQLVVFWVVFLGVLPLGIAMLEARWGVRVSPPAPLAWGAIGGVCFTAASALGIWSALAMSTRGEGTPLPSAAARRLVVAGPYRWVRNPMAVAGIAQGVGVGLLLGSWLVVAYALAGSLFWNRVIRPHEEADLRARFGGEFDAYAREVACWVPRIPRPRDAKLPRDGRTL</sequence>
<evidence type="ECO:0000256" key="5">
    <source>
        <dbReference type="SAM" id="Phobius"/>
    </source>
</evidence>
<evidence type="ECO:0000256" key="3">
    <source>
        <dbReference type="ARBA" id="ARBA00022989"/>
    </source>
</evidence>
<feature type="transmembrane region" description="Helical" evidence="5">
    <location>
        <begin position="150"/>
        <end position="170"/>
    </location>
</feature>
<keyword evidence="2 5" id="KW-0812">Transmembrane</keyword>
<reference evidence="6 7" key="1">
    <citation type="journal article" date="2016" name="Front. Microbiol.">
        <title>Genomic Resource of Rice Seed Associated Bacteria.</title>
        <authorList>
            <person name="Midha S."/>
            <person name="Bansal K."/>
            <person name="Sharma S."/>
            <person name="Kumar N."/>
            <person name="Patil P.P."/>
            <person name="Chaudhry V."/>
            <person name="Patil P.B."/>
        </authorList>
    </citation>
    <scope>NUCLEOTIDE SEQUENCE [LARGE SCALE GENOMIC DNA]</scope>
    <source>
        <strain evidence="6 7">NS354</strain>
    </source>
</reference>
<keyword evidence="3 5" id="KW-1133">Transmembrane helix</keyword>
<dbReference type="Proteomes" id="UP000070810">
    <property type="component" value="Unassembled WGS sequence"/>
</dbReference>
<evidence type="ECO:0000313" key="7">
    <source>
        <dbReference type="Proteomes" id="UP000070810"/>
    </source>
</evidence>
<dbReference type="EMBL" id="LDRK01000010">
    <property type="protein sequence ID" value="KTR87122.1"/>
    <property type="molecule type" value="Genomic_DNA"/>
</dbReference>
<feature type="transmembrane region" description="Helical" evidence="5">
    <location>
        <begin position="237"/>
        <end position="262"/>
    </location>
</feature>
<protein>
    <submittedName>
        <fullName evidence="6">Membrane protein</fullName>
    </submittedName>
</protein>
<feature type="transmembrane region" description="Helical" evidence="5">
    <location>
        <begin position="70"/>
        <end position="89"/>
    </location>
</feature>
<proteinExistence type="predicted"/>
<dbReference type="InterPro" id="IPR007318">
    <property type="entry name" value="Phopholipid_MeTrfase"/>
</dbReference>
<keyword evidence="4 5" id="KW-0472">Membrane</keyword>
<feature type="transmembrane region" description="Helical" evidence="5">
    <location>
        <begin position="95"/>
        <end position="114"/>
    </location>
</feature>
<keyword evidence="7" id="KW-1185">Reference proteome</keyword>
<feature type="transmembrane region" description="Helical" evidence="5">
    <location>
        <begin position="12"/>
        <end position="32"/>
    </location>
</feature>
<evidence type="ECO:0000256" key="1">
    <source>
        <dbReference type="ARBA" id="ARBA00004127"/>
    </source>
</evidence>
<dbReference type="PATRIC" id="fig|1079994.3.peg.118"/>
<feature type="transmembrane region" description="Helical" evidence="5">
    <location>
        <begin position="182"/>
        <end position="204"/>
    </location>
</feature>
<name>A0A147ERD1_9MICO</name>
<feature type="transmembrane region" description="Helical" evidence="5">
    <location>
        <begin position="44"/>
        <end position="63"/>
    </location>
</feature>
<organism evidence="6 7">
    <name type="scientific">Leucobacter chromiiresistens</name>
    <dbReference type="NCBI Taxonomy" id="1079994"/>
    <lineage>
        <taxon>Bacteria</taxon>
        <taxon>Bacillati</taxon>
        <taxon>Actinomycetota</taxon>
        <taxon>Actinomycetes</taxon>
        <taxon>Micrococcales</taxon>
        <taxon>Microbacteriaceae</taxon>
        <taxon>Leucobacter</taxon>
    </lineage>
</organism>
<accession>A0A147ERD1</accession>
<evidence type="ECO:0000256" key="2">
    <source>
        <dbReference type="ARBA" id="ARBA00022692"/>
    </source>
</evidence>
<comment type="caution">
    <text evidence="6">The sequence shown here is derived from an EMBL/GenBank/DDBJ whole genome shotgun (WGS) entry which is preliminary data.</text>
</comment>
<dbReference type="GO" id="GO:0012505">
    <property type="term" value="C:endomembrane system"/>
    <property type="evidence" value="ECO:0007669"/>
    <property type="project" value="UniProtKB-SubCell"/>
</dbReference>
<dbReference type="AlphaFoldDB" id="A0A147ERD1"/>
<gene>
    <name evidence="6" type="ORF">NS354_02105</name>
</gene>
<evidence type="ECO:0000313" key="6">
    <source>
        <dbReference type="EMBL" id="KTR87122.1"/>
    </source>
</evidence>
<dbReference type="Gene3D" id="1.20.120.1630">
    <property type="match status" value="1"/>
</dbReference>